<evidence type="ECO:0008006" key="7">
    <source>
        <dbReference type="Google" id="ProtNLM"/>
    </source>
</evidence>
<dbReference type="PANTHER" id="PTHR48258:SF3">
    <property type="entry name" value="FK506-BINDING PROTEIN 4-LIKE ISOFORM X1"/>
    <property type="match status" value="1"/>
</dbReference>
<dbReference type="InterPro" id="IPR025452">
    <property type="entry name" value="DUF4218"/>
</dbReference>
<protein>
    <recommendedName>
        <fullName evidence="7">Transposase-associated domain-containing protein</fullName>
    </recommendedName>
</protein>
<dbReference type="AlphaFoldDB" id="A0A811R5T3"/>
<dbReference type="InterPro" id="IPR029480">
    <property type="entry name" value="Transpos_assoc"/>
</dbReference>
<evidence type="ECO:0000256" key="1">
    <source>
        <dbReference type="SAM" id="MobiDB-lite"/>
    </source>
</evidence>
<dbReference type="EMBL" id="CAJGYO010000013">
    <property type="protein sequence ID" value="CAD6265411.1"/>
    <property type="molecule type" value="Genomic_DNA"/>
</dbReference>
<dbReference type="Pfam" id="PF13960">
    <property type="entry name" value="DUF4218"/>
    <property type="match status" value="1"/>
</dbReference>
<accession>A0A811R5T3</accession>
<dbReference type="InterPro" id="IPR025312">
    <property type="entry name" value="DUF4216"/>
</dbReference>
<dbReference type="PANTHER" id="PTHR48258">
    <property type="entry name" value="DUF4218 DOMAIN-CONTAINING PROTEIN-RELATED"/>
    <property type="match status" value="1"/>
</dbReference>
<evidence type="ECO:0000259" key="3">
    <source>
        <dbReference type="Pfam" id="PF13960"/>
    </source>
</evidence>
<feature type="domain" description="DUF4218" evidence="3">
    <location>
        <begin position="224"/>
        <end position="274"/>
    </location>
</feature>
<sequence>MYCKERFWAKQGMKVLLECIFNSGVAENDTIKCPCAQCRNYFRHIRYTIEMHLCRHGFKEDYETWTEHGEGLISHDGYDGVGNREGTDEVDLMDQMLVELARHHPPILDAEPSAYAKAFYRMVASADELVHDRTTHSRLSVVKLACFFVKSWYNMSIAEYDDILGIVHELLPPDSKLPNDFYQSRKLLEGLGMQYIKIDVCYNNCMLFYKDNKDKDKCDFCGANRCIQKLRKKVRNKARVEAGIVEAFLVEEAANTLSLYFRPHAPSVRNKVPRYDDCASSFQGTCDLDIFKCPSHCMSPRGVRELSNKEYKVAFLYILTNMLEMDDFFTHFDNEQWKSCIAPTDQQRRDLRLNGWKNSRGIQSGPNFFDWFKEQCLRTASIHNALFQMSYGYCPRVRSYGCYDVNGYRFRSKKYESGRVGLTTINSGVCVTSFDESDNALEYYGIIEDIIKIEWEGSMKLELVLFYCSWFDPTHNGLRRIEDLGLVEINHTLRLSNFDPFVMASQVTQVYYLSYLCKNRELSSWWVVYHVAPHGCVPMNESSSEAMNMEGVVQDVYQADGLDGTFVIDLSDALDSLIATGSDEVTHPKDLEAIQKQVVLDEEYDEEAIEEEKEMEEDDEAMDEEDEETYDPNDF</sequence>
<reference evidence="5" key="1">
    <citation type="submission" date="2020-10" db="EMBL/GenBank/DDBJ databases">
        <authorList>
            <person name="Han B."/>
            <person name="Lu T."/>
            <person name="Zhao Q."/>
            <person name="Huang X."/>
            <person name="Zhao Y."/>
        </authorList>
    </citation>
    <scope>NUCLEOTIDE SEQUENCE</scope>
</reference>
<keyword evidence="6" id="KW-1185">Reference proteome</keyword>
<dbReference type="Pfam" id="PF13952">
    <property type="entry name" value="DUF4216"/>
    <property type="match status" value="1"/>
</dbReference>
<comment type="caution">
    <text evidence="5">The sequence shown here is derived from an EMBL/GenBank/DDBJ whole genome shotgun (WGS) entry which is preliminary data.</text>
</comment>
<organism evidence="5 6">
    <name type="scientific">Miscanthus lutarioriparius</name>
    <dbReference type="NCBI Taxonomy" id="422564"/>
    <lineage>
        <taxon>Eukaryota</taxon>
        <taxon>Viridiplantae</taxon>
        <taxon>Streptophyta</taxon>
        <taxon>Embryophyta</taxon>
        <taxon>Tracheophyta</taxon>
        <taxon>Spermatophyta</taxon>
        <taxon>Magnoliopsida</taxon>
        <taxon>Liliopsida</taxon>
        <taxon>Poales</taxon>
        <taxon>Poaceae</taxon>
        <taxon>PACMAD clade</taxon>
        <taxon>Panicoideae</taxon>
        <taxon>Andropogonodae</taxon>
        <taxon>Andropogoneae</taxon>
        <taxon>Saccharinae</taxon>
        <taxon>Miscanthus</taxon>
    </lineage>
</organism>
<gene>
    <name evidence="5" type="ORF">NCGR_LOCUS48716</name>
</gene>
<feature type="domain" description="DUF4216" evidence="2">
    <location>
        <begin position="459"/>
        <end position="528"/>
    </location>
</feature>
<evidence type="ECO:0000313" key="6">
    <source>
        <dbReference type="Proteomes" id="UP000604825"/>
    </source>
</evidence>
<evidence type="ECO:0000259" key="2">
    <source>
        <dbReference type="Pfam" id="PF13952"/>
    </source>
</evidence>
<dbReference type="OrthoDB" id="694250at2759"/>
<feature type="region of interest" description="Disordered" evidence="1">
    <location>
        <begin position="600"/>
        <end position="635"/>
    </location>
</feature>
<name>A0A811R5T3_9POAL</name>
<feature type="domain" description="Transposase-associated" evidence="4">
    <location>
        <begin position="11"/>
        <end position="70"/>
    </location>
</feature>
<proteinExistence type="predicted"/>
<dbReference type="Pfam" id="PF13963">
    <property type="entry name" value="Transpos_assoc"/>
    <property type="match status" value="1"/>
</dbReference>
<dbReference type="Proteomes" id="UP000604825">
    <property type="component" value="Unassembled WGS sequence"/>
</dbReference>
<evidence type="ECO:0000313" key="5">
    <source>
        <dbReference type="EMBL" id="CAD6265411.1"/>
    </source>
</evidence>
<evidence type="ECO:0000259" key="4">
    <source>
        <dbReference type="Pfam" id="PF13963"/>
    </source>
</evidence>